<feature type="domain" description="Thioredoxin" evidence="1">
    <location>
        <begin position="4"/>
        <end position="163"/>
    </location>
</feature>
<proteinExistence type="predicted"/>
<dbReference type="AlphaFoldDB" id="A0A7X1GJM8"/>
<dbReference type="EMBL" id="JACMYG010000075">
    <property type="protein sequence ID" value="MBC2693621.1"/>
    <property type="molecule type" value="Genomic_DNA"/>
</dbReference>
<dbReference type="InterPro" id="IPR000866">
    <property type="entry name" value="AhpC/TSA"/>
</dbReference>
<dbReference type="GO" id="GO:0016491">
    <property type="term" value="F:oxidoreductase activity"/>
    <property type="evidence" value="ECO:0007669"/>
    <property type="project" value="InterPro"/>
</dbReference>
<dbReference type="InterPro" id="IPR036249">
    <property type="entry name" value="Thioredoxin-like_sf"/>
</dbReference>
<organism evidence="2 3">
    <name type="scientific">Pseudomonas kielensis</name>
    <dbReference type="NCBI Taxonomy" id="2762577"/>
    <lineage>
        <taxon>Bacteria</taxon>
        <taxon>Pseudomonadati</taxon>
        <taxon>Pseudomonadota</taxon>
        <taxon>Gammaproteobacteria</taxon>
        <taxon>Pseudomonadales</taxon>
        <taxon>Pseudomonadaceae</taxon>
        <taxon>Pseudomonas</taxon>
    </lineage>
</organism>
<evidence type="ECO:0000313" key="3">
    <source>
        <dbReference type="Proteomes" id="UP000526003"/>
    </source>
</evidence>
<sequence>MLLLMPRQPVPSLNVSLVPEGQWTLNAEPPANFTLLVFYRGLHCPLCRKSLQELNGHVGSFAEKGVQVIALSSDSRERAEKTQEIWTINNVRLGYGLSIEEARRWGLYISKATPGSDEPALFSEPGVYLIRPNGTLYMASINTMPFARPHFDEILGAVDYIIAKDYPARGEA</sequence>
<dbReference type="PROSITE" id="PS51352">
    <property type="entry name" value="THIOREDOXIN_2"/>
    <property type="match status" value="1"/>
</dbReference>
<dbReference type="Gene3D" id="3.40.30.10">
    <property type="entry name" value="Glutaredoxin"/>
    <property type="match status" value="1"/>
</dbReference>
<evidence type="ECO:0000313" key="2">
    <source>
        <dbReference type="EMBL" id="MBC2693621.1"/>
    </source>
</evidence>
<dbReference type="SUPFAM" id="SSF52833">
    <property type="entry name" value="Thioredoxin-like"/>
    <property type="match status" value="1"/>
</dbReference>
<dbReference type="RefSeq" id="WP_137807351.1">
    <property type="nucleotide sequence ID" value="NZ_JACMYG010000075.1"/>
</dbReference>
<dbReference type="Proteomes" id="UP000526003">
    <property type="component" value="Unassembled WGS sequence"/>
</dbReference>
<evidence type="ECO:0000259" key="1">
    <source>
        <dbReference type="PROSITE" id="PS51352"/>
    </source>
</evidence>
<comment type="caution">
    <text evidence="2">The sequence shown here is derived from an EMBL/GenBank/DDBJ whole genome shotgun (WGS) entry which is preliminary data.</text>
</comment>
<keyword evidence="3" id="KW-1185">Reference proteome</keyword>
<dbReference type="Pfam" id="PF00578">
    <property type="entry name" value="AhpC-TSA"/>
    <property type="match status" value="1"/>
</dbReference>
<protein>
    <submittedName>
        <fullName evidence="2">Redoxin domain-containing protein</fullName>
    </submittedName>
</protein>
<dbReference type="GO" id="GO:0016209">
    <property type="term" value="F:antioxidant activity"/>
    <property type="evidence" value="ECO:0007669"/>
    <property type="project" value="InterPro"/>
</dbReference>
<accession>A0A7X1GJM8</accession>
<name>A0A7X1GJM8_9PSED</name>
<gene>
    <name evidence="2" type="ORF">H7995_28015</name>
</gene>
<dbReference type="InterPro" id="IPR013766">
    <property type="entry name" value="Thioredoxin_domain"/>
</dbReference>
<reference evidence="2 3" key="1">
    <citation type="submission" date="2020-08" db="EMBL/GenBank/DDBJ databases">
        <title>Pseudomonas sp. nov.</title>
        <authorList>
            <person name="Gieschler S."/>
            <person name="Fiedler G."/>
            <person name="Brinks E."/>
            <person name="Boehnlein C."/>
            <person name="Franz C.M.A.P."/>
            <person name="Kabisch J."/>
        </authorList>
    </citation>
    <scope>NUCLEOTIDE SEQUENCE [LARGE SCALE GENOMIC DNA]</scope>
    <source>
        <strain evidence="2 3">MBT-1</strain>
    </source>
</reference>